<sequence length="1119" mass="126039">MGIPEAREVYAGIYGTESTRVYREAENEEVQDETLTRYLSDRSSVSSPADIALDLVDLPTFSMASAISLGREVASTITSPVKRDTTNMGQMIVFYNESDNCIIDTMYDEDNILTDTDMDQGTPNEELKRNVFLLPGNLKFLNEYQSKLRKKLGRKSVRAMRVPITIPSSQIEVERLLNPPLREMMMTPPTMSRNPMERYEGLHRWLSSHENLKPRYFLTDDRIITSDMVRHLRTDAVYKAAFYASELEGLILLYAHRTLRAISRVIKSSSTNGRYVMFFVDGQAPAIKRIARLRRQRVQEQTEARKRKRAGASIKIDRGASEILFHLCERMIVRIPSQLMIHAIVDIMKIPLVNMIRARGLFLSFANFSEAEDDIVRLVSCLLDLETPTKHFALSKRETVTEYDPLNNTQKQTSWDDVISAIKVHTNREKKKVSVNLYSRDSDVLVKWNLMASHHHHVCMLMDVYPVSPDIKLESCRFFRSRVTPPPDRNSLGGVASRRSPVPSTIYDLSESPLFLSPESTLMIMLMKGSDYNTPLVSDATYDVKIRSEFAMFEKLTCTCISGWTTFLENVPVAENACSGTISPGNLSAMPCRACSKYLVLPFWAAKFYFAAQAVEFVNSAQHVCFPPIAVFNSTSNKYQVHISLAINSAANVMAGLSLGSFNQRIFGSINALERIIESAVPARQISAEPNSGSDLMGSQINLEINADNDELIKMRERKRKRGKLSTKTPQNTRPVSERLSMSVFESIQSFFSKHTEGGIPLQSDECFHSTKQQIFGNVFPTTVDIIDTSVGGSESGALDYEIIFGGIDKSNRIVDPEKKEDAEGDWVAIAERVFSDSTSCSYSRSPDKVYRSTCQPLADTRSLYNREPHKPEGQPQADICLAAVDLPMPQAVLSHNDWQSLAQEFESSLSLLSVTRPEMSILSRMSSMLTDKTATGTVTGVDDPRVMGIPYGVKTMNLLVILYMNMCGLEKAKFAADRGGQLMPQIHEEYCSSIEKKNSGEGPQYRTDCVNFSAAVLEFIFLHYKAKIGPDSDIRQSKRQDWTVVNEKLARLERQASPCISNCKRLWETLSERAESINDNTWICRGGFIPLLGFAISRPWTPLALWSSFIYYYQQRGG</sequence>
<organism evidence="1">
    <name type="scientific">Trachysalambria curvirostris nimavirus</name>
    <dbReference type="NCBI Taxonomy" id="2984282"/>
    <lineage>
        <taxon>Viruses</taxon>
        <taxon>Viruses incertae sedis</taxon>
        <taxon>Naldaviricetes</taxon>
        <taxon>Nimaviridae</taxon>
    </lineage>
</organism>
<evidence type="ECO:0000313" key="1">
    <source>
        <dbReference type="EMBL" id="BDT63063.1"/>
    </source>
</evidence>
<dbReference type="EMBL" id="LC738880">
    <property type="protein sequence ID" value="BDT63063.1"/>
    <property type="molecule type" value="Genomic_DNA"/>
</dbReference>
<name>A0A9C7F0U0_9VIRU</name>
<accession>A0A9C7F0U0</accession>
<reference evidence="1" key="1">
    <citation type="submission" date="2022-10" db="EMBL/GenBank/DDBJ databases">
        <title>Genome sequences of endogenous nimaviruses in decapod crustaceans.</title>
        <authorList>
            <person name="Kawato S."/>
            <person name="Nozaki R."/>
            <person name="Kondo H."/>
            <person name="Hirono I."/>
        </authorList>
    </citation>
    <scope>NUCLEOTIDE SEQUENCE</scope>
    <source>
        <strain evidence="1">Ube2021</strain>
    </source>
</reference>
<protein>
    <submittedName>
        <fullName evidence="1">Wsv139-like protein</fullName>
    </submittedName>
</protein>
<proteinExistence type="predicted"/>